<accession>A0A922FG78</accession>
<comment type="caution">
    <text evidence="2">The sequence shown here is derived from an EMBL/GenBank/DDBJ whole genome shotgun (WGS) entry which is preliminary data.</text>
</comment>
<evidence type="ECO:0000313" key="3">
    <source>
        <dbReference type="Proteomes" id="UP000811246"/>
    </source>
</evidence>
<evidence type="ECO:0000313" key="2">
    <source>
        <dbReference type="EMBL" id="KAG6721499.1"/>
    </source>
</evidence>
<dbReference type="PANTHER" id="PTHR44575:SF2">
    <property type="entry name" value="OS01G0589200 PROTEIN"/>
    <property type="match status" value="1"/>
</dbReference>
<organism evidence="2 3">
    <name type="scientific">Carya illinoinensis</name>
    <name type="common">Pecan</name>
    <dbReference type="NCBI Taxonomy" id="32201"/>
    <lineage>
        <taxon>Eukaryota</taxon>
        <taxon>Viridiplantae</taxon>
        <taxon>Streptophyta</taxon>
        <taxon>Embryophyta</taxon>
        <taxon>Tracheophyta</taxon>
        <taxon>Spermatophyta</taxon>
        <taxon>Magnoliopsida</taxon>
        <taxon>eudicotyledons</taxon>
        <taxon>Gunneridae</taxon>
        <taxon>Pentapetalae</taxon>
        <taxon>rosids</taxon>
        <taxon>fabids</taxon>
        <taxon>Fagales</taxon>
        <taxon>Juglandaceae</taxon>
        <taxon>Carya</taxon>
    </lineage>
</organism>
<reference evidence="2" key="1">
    <citation type="submission" date="2021-01" db="EMBL/GenBank/DDBJ databases">
        <authorList>
            <person name="Lovell J.T."/>
            <person name="Bentley N."/>
            <person name="Bhattarai G."/>
            <person name="Jenkins J.W."/>
            <person name="Sreedasyam A."/>
            <person name="Alarcon Y."/>
            <person name="Bock C."/>
            <person name="Boston L."/>
            <person name="Carlson J."/>
            <person name="Cervantes K."/>
            <person name="Clermont K."/>
            <person name="Krom N."/>
            <person name="Kubenka K."/>
            <person name="Mamidi S."/>
            <person name="Mattison C."/>
            <person name="Monteros M."/>
            <person name="Pisani C."/>
            <person name="Plott C."/>
            <person name="Rajasekar S."/>
            <person name="Rhein H.S."/>
            <person name="Rohla C."/>
            <person name="Song M."/>
            <person name="Hilaire R.S."/>
            <person name="Shu S."/>
            <person name="Wells L."/>
            <person name="Wang X."/>
            <person name="Webber J."/>
            <person name="Heerema R.J."/>
            <person name="Klein P."/>
            <person name="Conner P."/>
            <person name="Grauke L."/>
            <person name="Grimwood J."/>
            <person name="Schmutz J."/>
            <person name="Randall J.J."/>
        </authorList>
    </citation>
    <scope>NUCLEOTIDE SEQUENCE</scope>
    <source>
        <tissue evidence="2">Leaf</tissue>
    </source>
</reference>
<gene>
    <name evidence="2" type="ORF">I3842_03G114600</name>
</gene>
<proteinExistence type="predicted"/>
<evidence type="ECO:0000259" key="1">
    <source>
        <dbReference type="Pfam" id="PF08241"/>
    </source>
</evidence>
<protein>
    <recommendedName>
        <fullName evidence="1">Methyltransferase type 11 domain-containing protein</fullName>
    </recommendedName>
</protein>
<dbReference type="EMBL" id="CM031827">
    <property type="protein sequence ID" value="KAG6721499.1"/>
    <property type="molecule type" value="Genomic_DNA"/>
</dbReference>
<dbReference type="Proteomes" id="UP000811246">
    <property type="component" value="Chromosome 3"/>
</dbReference>
<dbReference type="Pfam" id="PF08241">
    <property type="entry name" value="Methyltransf_11"/>
    <property type="match status" value="1"/>
</dbReference>
<dbReference type="InterPro" id="IPR013216">
    <property type="entry name" value="Methyltransf_11"/>
</dbReference>
<name>A0A922FG78_CARIL</name>
<dbReference type="AlphaFoldDB" id="A0A922FG78"/>
<dbReference type="CDD" id="cd02440">
    <property type="entry name" value="AdoMet_MTases"/>
    <property type="match status" value="1"/>
</dbReference>
<dbReference type="PANTHER" id="PTHR44575">
    <property type="entry name" value="OS01G0589200 PROTEIN"/>
    <property type="match status" value="1"/>
</dbReference>
<sequence>MAGLFDKQAEIYLDARPTYPGEWYSKLAVLTPHHIVSELKSDQYDMVLELRELIPSQPIPFGPVAEHYEKVVGIDVSEDQLKLGRPHPRIRYLYTPESITDDELVAMIGGENSVDLVTVAQAVHWFDLPKFYSNVTRLLRKPGGVIAVWGYNQIVTLPFPFESVGLGSEGKPILLDIPKKLSFEGFLKLVRSWSAVTTAKDQAVDLLSDGVVKEFEHAWGGPGLVRSVVYKVFMIAGKVKL</sequence>
<feature type="domain" description="Methyltransferase type 11" evidence="1">
    <location>
        <begin position="64"/>
        <end position="147"/>
    </location>
</feature>
<dbReference type="GO" id="GO:0008757">
    <property type="term" value="F:S-adenosylmethionine-dependent methyltransferase activity"/>
    <property type="evidence" value="ECO:0007669"/>
    <property type="project" value="InterPro"/>
</dbReference>